<dbReference type="PANTHER" id="PTHR43033:SF1">
    <property type="entry name" value="TRNA(ILE)-LYSIDINE SYNTHASE-RELATED"/>
    <property type="match status" value="1"/>
</dbReference>
<dbReference type="GO" id="GO:0005737">
    <property type="term" value="C:cytoplasm"/>
    <property type="evidence" value="ECO:0007669"/>
    <property type="project" value="UniProtKB-SubCell"/>
</dbReference>
<keyword evidence="1 6" id="KW-0436">Ligase</keyword>
<dbReference type="PANTHER" id="PTHR43033">
    <property type="entry name" value="TRNA(ILE)-LYSIDINE SYNTHASE-RELATED"/>
    <property type="match status" value="1"/>
</dbReference>
<comment type="function">
    <text evidence="6">Ligates lysine onto the cytidine present at position 34 of the AUA codon-specific tRNA(Ile) that contains the anticodon CAU, in an ATP-dependent manner. Cytidine is converted to lysidine, thus changing the amino acid specificity of the tRNA from methionine to isoleucine.</text>
</comment>
<comment type="subcellular location">
    <subcellularLocation>
        <location evidence="6">Cytoplasm</location>
    </subcellularLocation>
</comment>
<comment type="similarity">
    <text evidence="6">Belongs to the tRNA(Ile)-lysidine synthase family.</text>
</comment>
<dbReference type="NCBIfam" id="TIGR02432">
    <property type="entry name" value="lysidine_TilS_N"/>
    <property type="match status" value="1"/>
</dbReference>
<comment type="catalytic activity">
    <reaction evidence="5 6">
        <text>cytidine(34) in tRNA(Ile2) + L-lysine + ATP = lysidine(34) in tRNA(Ile2) + AMP + diphosphate + H(+)</text>
        <dbReference type="Rhea" id="RHEA:43744"/>
        <dbReference type="Rhea" id="RHEA-COMP:10625"/>
        <dbReference type="Rhea" id="RHEA-COMP:10670"/>
        <dbReference type="ChEBI" id="CHEBI:15378"/>
        <dbReference type="ChEBI" id="CHEBI:30616"/>
        <dbReference type="ChEBI" id="CHEBI:32551"/>
        <dbReference type="ChEBI" id="CHEBI:33019"/>
        <dbReference type="ChEBI" id="CHEBI:82748"/>
        <dbReference type="ChEBI" id="CHEBI:83665"/>
        <dbReference type="ChEBI" id="CHEBI:456215"/>
        <dbReference type="EC" id="6.3.4.19"/>
    </reaction>
</comment>
<dbReference type="Gene3D" id="3.40.50.620">
    <property type="entry name" value="HUPs"/>
    <property type="match status" value="1"/>
</dbReference>
<protein>
    <recommendedName>
        <fullName evidence="6">tRNA(Ile)-lysidine synthase</fullName>
        <ecNumber evidence="6">6.3.4.19</ecNumber>
    </recommendedName>
    <alternativeName>
        <fullName evidence="6">tRNA(Ile)-2-lysyl-cytidine synthase</fullName>
    </alternativeName>
    <alternativeName>
        <fullName evidence="6">tRNA(Ile)-lysidine synthetase</fullName>
    </alternativeName>
</protein>
<keyword evidence="6" id="KW-0963">Cytoplasm</keyword>
<accession>A0A2D2ATR7</accession>
<sequence>MRGLDLPALDRRLRRSCAAPLAVAFSGGGDSLALLLAARAWADAHGRRLLVLTVDHGLNPDSTAWTERCALTAERLGLAFRALRWERDKPATGLPAAARAARHALLAEAAREAGARVVLMGHTADDLREAAAMRDEGSTVGDPAEWSPSPVWPAGRGVFLLRPLLAQGRAELRDWLRERGETWIDDPANADVRYARARARLQAPSPPTAPSAAIAPPVYATLAGGALRLERSAASAHVAAACLCAAGTSRPPRGDRLARLVERLRSTDAFTATLAGARVEALDDQVLFTREAGEAARGGLAPIRLVPGETAVWDGRFELTAATAALTVRPLAGLAAGLPAAEQEALRSVPAAARPALPAIIGPEGPSCPILAALPPVRVHALVSPRFEAATGAVDIEPAV</sequence>
<evidence type="ECO:0000256" key="3">
    <source>
        <dbReference type="ARBA" id="ARBA00022741"/>
    </source>
</evidence>
<dbReference type="RefSeq" id="WP_099620660.1">
    <property type="nucleotide sequence ID" value="NZ_CP024201.1"/>
</dbReference>
<dbReference type="EC" id="6.3.4.19" evidence="6"/>
<dbReference type="InterPro" id="IPR014729">
    <property type="entry name" value="Rossmann-like_a/b/a_fold"/>
</dbReference>
<dbReference type="InterPro" id="IPR012094">
    <property type="entry name" value="tRNA_Ile_lys_synt"/>
</dbReference>
<evidence type="ECO:0000256" key="5">
    <source>
        <dbReference type="ARBA" id="ARBA00048539"/>
    </source>
</evidence>
<dbReference type="InterPro" id="IPR011063">
    <property type="entry name" value="TilS/TtcA_N"/>
</dbReference>
<evidence type="ECO:0000256" key="1">
    <source>
        <dbReference type="ARBA" id="ARBA00022598"/>
    </source>
</evidence>
<feature type="binding site" evidence="6">
    <location>
        <begin position="26"/>
        <end position="31"/>
    </location>
    <ligand>
        <name>ATP</name>
        <dbReference type="ChEBI" id="CHEBI:30616"/>
    </ligand>
</feature>
<name>A0A2D2ATR7_9CAUL</name>
<gene>
    <name evidence="6 8" type="primary">tilS</name>
    <name evidence="8" type="ORF">CSW64_02735</name>
</gene>
<evidence type="ECO:0000256" key="6">
    <source>
        <dbReference type="HAMAP-Rule" id="MF_01161"/>
    </source>
</evidence>
<dbReference type="HAMAP" id="MF_01161">
    <property type="entry name" value="tRNA_Ile_lys_synt"/>
    <property type="match status" value="1"/>
</dbReference>
<evidence type="ECO:0000256" key="4">
    <source>
        <dbReference type="ARBA" id="ARBA00022840"/>
    </source>
</evidence>
<keyword evidence="3 6" id="KW-0547">Nucleotide-binding</keyword>
<dbReference type="InterPro" id="IPR012795">
    <property type="entry name" value="tRNA_Ile_lys_synt_N"/>
</dbReference>
<feature type="domain" description="tRNA(Ile)-lysidine/2-thiocytidine synthase N-terminal" evidence="7">
    <location>
        <begin position="22"/>
        <end position="200"/>
    </location>
</feature>
<evidence type="ECO:0000256" key="2">
    <source>
        <dbReference type="ARBA" id="ARBA00022694"/>
    </source>
</evidence>
<evidence type="ECO:0000259" key="7">
    <source>
        <dbReference type="Pfam" id="PF01171"/>
    </source>
</evidence>
<keyword evidence="9" id="KW-1185">Reference proteome</keyword>
<dbReference type="EMBL" id="CP024201">
    <property type="protein sequence ID" value="ATQ41404.1"/>
    <property type="molecule type" value="Genomic_DNA"/>
</dbReference>
<dbReference type="KEGG" id="cmb:CSW64_02735"/>
<organism evidence="8 9">
    <name type="scientific">Caulobacter mirabilis</name>
    <dbReference type="NCBI Taxonomy" id="69666"/>
    <lineage>
        <taxon>Bacteria</taxon>
        <taxon>Pseudomonadati</taxon>
        <taxon>Pseudomonadota</taxon>
        <taxon>Alphaproteobacteria</taxon>
        <taxon>Caulobacterales</taxon>
        <taxon>Caulobacteraceae</taxon>
        <taxon>Caulobacter</taxon>
    </lineage>
</organism>
<dbReference type="Pfam" id="PF01171">
    <property type="entry name" value="ATP_bind_3"/>
    <property type="match status" value="1"/>
</dbReference>
<evidence type="ECO:0000313" key="9">
    <source>
        <dbReference type="Proteomes" id="UP000228945"/>
    </source>
</evidence>
<comment type="domain">
    <text evidence="6">The N-terminal region contains the highly conserved SGGXDS motif, predicted to be a P-loop motif involved in ATP binding.</text>
</comment>
<reference evidence="8 9" key="1">
    <citation type="submission" date="2017-10" db="EMBL/GenBank/DDBJ databases">
        <title>Genome sequence of Caulobacter mirabilis FWC38.</title>
        <authorList>
            <person name="Fiebig A."/>
            <person name="Crosson S."/>
        </authorList>
    </citation>
    <scope>NUCLEOTIDE SEQUENCE [LARGE SCALE GENOMIC DNA]</scope>
    <source>
        <strain evidence="8 9">FWC 38</strain>
    </source>
</reference>
<keyword evidence="4 6" id="KW-0067">ATP-binding</keyword>
<dbReference type="GO" id="GO:0032267">
    <property type="term" value="F:tRNA(Ile)-lysidine synthase activity"/>
    <property type="evidence" value="ECO:0007669"/>
    <property type="project" value="UniProtKB-EC"/>
</dbReference>
<dbReference type="SUPFAM" id="SSF52402">
    <property type="entry name" value="Adenine nucleotide alpha hydrolases-like"/>
    <property type="match status" value="1"/>
</dbReference>
<proteinExistence type="inferred from homology"/>
<dbReference type="CDD" id="cd01992">
    <property type="entry name" value="TilS_N"/>
    <property type="match status" value="1"/>
</dbReference>
<dbReference type="Proteomes" id="UP000228945">
    <property type="component" value="Chromosome"/>
</dbReference>
<dbReference type="OrthoDB" id="9807403at2"/>
<dbReference type="GO" id="GO:0006400">
    <property type="term" value="P:tRNA modification"/>
    <property type="evidence" value="ECO:0007669"/>
    <property type="project" value="UniProtKB-UniRule"/>
</dbReference>
<keyword evidence="2 6" id="KW-0819">tRNA processing</keyword>
<dbReference type="AlphaFoldDB" id="A0A2D2ATR7"/>
<dbReference type="GO" id="GO:0005524">
    <property type="term" value="F:ATP binding"/>
    <property type="evidence" value="ECO:0007669"/>
    <property type="project" value="UniProtKB-UniRule"/>
</dbReference>
<evidence type="ECO:0000313" key="8">
    <source>
        <dbReference type="EMBL" id="ATQ41404.1"/>
    </source>
</evidence>